<dbReference type="Proteomes" id="UP000319576">
    <property type="component" value="Chromosome"/>
</dbReference>
<name>A0A517XWF2_9BACT</name>
<gene>
    <name evidence="1" type="ORF">ETAA1_38120</name>
</gene>
<keyword evidence="2" id="KW-1185">Reference proteome</keyword>
<dbReference type="AlphaFoldDB" id="A0A517XWF2"/>
<protein>
    <submittedName>
        <fullName evidence="1">Uncharacterized protein</fullName>
    </submittedName>
</protein>
<dbReference type="EMBL" id="CP036273">
    <property type="protein sequence ID" value="QDU21839.1"/>
    <property type="molecule type" value="Genomic_DNA"/>
</dbReference>
<evidence type="ECO:0000313" key="2">
    <source>
        <dbReference type="Proteomes" id="UP000319576"/>
    </source>
</evidence>
<accession>A0A517XWF2</accession>
<proteinExistence type="predicted"/>
<evidence type="ECO:0000313" key="1">
    <source>
        <dbReference type="EMBL" id="QDU21839.1"/>
    </source>
</evidence>
<dbReference type="KEGG" id="uli:ETAA1_38120"/>
<sequence length="116" mass="12857">MLPQDASTAAVAAMRVLSDRHDLRRRAEASCRESLRAAAAEGDLNGLAEEHVQAVFERSALVFDHGELSHPFVETRLGLYVPDPAGGWFRGLRPVGHYRLITRLDGTDEDDYLVLD</sequence>
<organism evidence="1 2">
    <name type="scientific">Urbifossiella limnaea</name>
    <dbReference type="NCBI Taxonomy" id="2528023"/>
    <lineage>
        <taxon>Bacteria</taxon>
        <taxon>Pseudomonadati</taxon>
        <taxon>Planctomycetota</taxon>
        <taxon>Planctomycetia</taxon>
        <taxon>Gemmatales</taxon>
        <taxon>Gemmataceae</taxon>
        <taxon>Urbifossiella</taxon>
    </lineage>
</organism>
<reference evidence="1 2" key="1">
    <citation type="submission" date="2019-02" db="EMBL/GenBank/DDBJ databases">
        <title>Deep-cultivation of Planctomycetes and their phenomic and genomic characterization uncovers novel biology.</title>
        <authorList>
            <person name="Wiegand S."/>
            <person name="Jogler M."/>
            <person name="Boedeker C."/>
            <person name="Pinto D."/>
            <person name="Vollmers J."/>
            <person name="Rivas-Marin E."/>
            <person name="Kohn T."/>
            <person name="Peeters S.H."/>
            <person name="Heuer A."/>
            <person name="Rast P."/>
            <person name="Oberbeckmann S."/>
            <person name="Bunk B."/>
            <person name="Jeske O."/>
            <person name="Meyerdierks A."/>
            <person name="Storesund J.E."/>
            <person name="Kallscheuer N."/>
            <person name="Luecker S."/>
            <person name="Lage O.M."/>
            <person name="Pohl T."/>
            <person name="Merkel B.J."/>
            <person name="Hornburger P."/>
            <person name="Mueller R.-W."/>
            <person name="Bruemmer F."/>
            <person name="Labrenz M."/>
            <person name="Spormann A.M."/>
            <person name="Op den Camp H."/>
            <person name="Overmann J."/>
            <person name="Amann R."/>
            <person name="Jetten M.S.M."/>
            <person name="Mascher T."/>
            <person name="Medema M.H."/>
            <person name="Devos D.P."/>
            <person name="Kaster A.-K."/>
            <person name="Ovreas L."/>
            <person name="Rohde M."/>
            <person name="Galperin M.Y."/>
            <person name="Jogler C."/>
        </authorList>
    </citation>
    <scope>NUCLEOTIDE SEQUENCE [LARGE SCALE GENOMIC DNA]</scope>
    <source>
        <strain evidence="1 2">ETA_A1</strain>
    </source>
</reference>